<protein>
    <recommendedName>
        <fullName evidence="5">HEAT repeat domain-containing protein</fullName>
    </recommendedName>
</protein>
<dbReference type="EMBL" id="MQWD01000001">
    <property type="protein sequence ID" value="PAP76161.1"/>
    <property type="molecule type" value="Genomic_DNA"/>
</dbReference>
<keyword evidence="2" id="KW-0812">Transmembrane</keyword>
<dbReference type="OrthoDB" id="3661251at2"/>
<feature type="compositionally biased region" description="Pro residues" evidence="1">
    <location>
        <begin position="328"/>
        <end position="337"/>
    </location>
</feature>
<organism evidence="3 4">
    <name type="scientific">Rubrivirga marina</name>
    <dbReference type="NCBI Taxonomy" id="1196024"/>
    <lineage>
        <taxon>Bacteria</taxon>
        <taxon>Pseudomonadati</taxon>
        <taxon>Rhodothermota</taxon>
        <taxon>Rhodothermia</taxon>
        <taxon>Rhodothermales</taxon>
        <taxon>Rubricoccaceae</taxon>
        <taxon>Rubrivirga</taxon>
    </lineage>
</organism>
<comment type="caution">
    <text evidence="3">The sequence shown here is derived from an EMBL/GenBank/DDBJ whole genome shotgun (WGS) entry which is preliminary data.</text>
</comment>
<evidence type="ECO:0000256" key="1">
    <source>
        <dbReference type="SAM" id="MobiDB-lite"/>
    </source>
</evidence>
<dbReference type="Gene3D" id="1.25.10.10">
    <property type="entry name" value="Leucine-rich Repeat Variant"/>
    <property type="match status" value="2"/>
</dbReference>
<name>A0A271IY30_9BACT</name>
<feature type="transmembrane region" description="Helical" evidence="2">
    <location>
        <begin position="12"/>
        <end position="38"/>
    </location>
</feature>
<dbReference type="InterPro" id="IPR016024">
    <property type="entry name" value="ARM-type_fold"/>
</dbReference>
<keyword evidence="2" id="KW-1133">Transmembrane helix</keyword>
<gene>
    <name evidence="3" type="ORF">BSZ37_06725</name>
</gene>
<keyword evidence="2" id="KW-0472">Membrane</keyword>
<evidence type="ECO:0008006" key="5">
    <source>
        <dbReference type="Google" id="ProtNLM"/>
    </source>
</evidence>
<dbReference type="InterPro" id="IPR011989">
    <property type="entry name" value="ARM-like"/>
</dbReference>
<evidence type="ECO:0000313" key="3">
    <source>
        <dbReference type="EMBL" id="PAP76161.1"/>
    </source>
</evidence>
<dbReference type="SUPFAM" id="SSF48371">
    <property type="entry name" value="ARM repeat"/>
    <property type="match status" value="1"/>
</dbReference>
<sequence>MGAGIPDVSEHALAAAAAALLVVSTVLVGLVALAAVGLNRWAWWSERRRVAREARWTPRLLGLLDGEIAPESFASGLRRGQRADMLRFLITYAVRLRAADRQRLAKAAAPLLPYARRRLASWSPERRAFAVRALGLLSVRTPLVTLGTALRDPSRRVALAAARALAQSRSPRAAPIMLTGLSRFGGAHTANVASLLAQFGLRAGAPITAALVHPRTDARARVAAIEALRQLSYVPAAEPARALLESPRLDAEVKGAVLRLLAEVGGAREAAAVRPFVDSSEDILRIHAVGALGRLQCGPEDAVRLRRALRDPNVWVARQASEALGQPVPRPTPPRVQPVPSEASS</sequence>
<accession>A0A271IY30</accession>
<dbReference type="RefSeq" id="WP_143537576.1">
    <property type="nucleotide sequence ID" value="NZ_MQWD01000001.1"/>
</dbReference>
<feature type="region of interest" description="Disordered" evidence="1">
    <location>
        <begin position="320"/>
        <end position="345"/>
    </location>
</feature>
<dbReference type="AlphaFoldDB" id="A0A271IY30"/>
<evidence type="ECO:0000313" key="4">
    <source>
        <dbReference type="Proteomes" id="UP000216339"/>
    </source>
</evidence>
<keyword evidence="4" id="KW-1185">Reference proteome</keyword>
<dbReference type="Proteomes" id="UP000216339">
    <property type="component" value="Unassembled WGS sequence"/>
</dbReference>
<reference evidence="3 4" key="1">
    <citation type="submission" date="2016-11" db="EMBL/GenBank/DDBJ databases">
        <title>Study of marine rhodopsin-containing bacteria.</title>
        <authorList>
            <person name="Yoshizawa S."/>
            <person name="Kumagai Y."/>
            <person name="Kogure K."/>
        </authorList>
    </citation>
    <scope>NUCLEOTIDE SEQUENCE [LARGE SCALE GENOMIC DNA]</scope>
    <source>
        <strain evidence="3 4">SAORIC-28</strain>
    </source>
</reference>
<proteinExistence type="predicted"/>
<dbReference type="Pfam" id="PF13646">
    <property type="entry name" value="HEAT_2"/>
    <property type="match status" value="2"/>
</dbReference>
<evidence type="ECO:0000256" key="2">
    <source>
        <dbReference type="SAM" id="Phobius"/>
    </source>
</evidence>